<evidence type="ECO:0000256" key="2">
    <source>
        <dbReference type="ARBA" id="ARBA00022679"/>
    </source>
</evidence>
<dbReference type="InterPro" id="IPR013785">
    <property type="entry name" value="Aldolase_TIM"/>
</dbReference>
<dbReference type="GO" id="GO:0046872">
    <property type="term" value="F:metal ion binding"/>
    <property type="evidence" value="ECO:0007669"/>
    <property type="project" value="UniProtKB-KW"/>
</dbReference>
<protein>
    <recommendedName>
        <fullName evidence="6">3-keto-5-aminohexanoate cleavage enzyme</fullName>
    </recommendedName>
</protein>
<name>A0A381Y3Q1_9ZZZZ</name>
<keyword evidence="2" id="KW-0808">Transferase</keyword>
<dbReference type="PANTHER" id="PTHR37418">
    <property type="entry name" value="3-KETO-5-AMINOHEXANOATE CLEAVAGE ENZYME-RELATED"/>
    <property type="match status" value="1"/>
</dbReference>
<evidence type="ECO:0008006" key="6">
    <source>
        <dbReference type="Google" id="ProtNLM"/>
    </source>
</evidence>
<dbReference type="GO" id="GO:0043720">
    <property type="term" value="F:3-keto-5-aminohexanoate cleavage activity"/>
    <property type="evidence" value="ECO:0007669"/>
    <property type="project" value="InterPro"/>
</dbReference>
<dbReference type="Pfam" id="PF05853">
    <property type="entry name" value="BKACE"/>
    <property type="match status" value="1"/>
</dbReference>
<keyword evidence="3" id="KW-0479">Metal-binding</keyword>
<comment type="cofactor">
    <cofactor evidence="1">
        <name>Zn(2+)</name>
        <dbReference type="ChEBI" id="CHEBI:29105"/>
    </cofactor>
</comment>
<dbReference type="Gene3D" id="3.20.20.70">
    <property type="entry name" value="Aldolase class I"/>
    <property type="match status" value="1"/>
</dbReference>
<dbReference type="InterPro" id="IPR008567">
    <property type="entry name" value="BKACE"/>
</dbReference>
<dbReference type="EMBL" id="UINC01017294">
    <property type="protein sequence ID" value="SVA71510.1"/>
    <property type="molecule type" value="Genomic_DNA"/>
</dbReference>
<accession>A0A381Y3Q1</accession>
<evidence type="ECO:0000313" key="5">
    <source>
        <dbReference type="EMBL" id="SVA71510.1"/>
    </source>
</evidence>
<evidence type="ECO:0000256" key="1">
    <source>
        <dbReference type="ARBA" id="ARBA00001947"/>
    </source>
</evidence>
<keyword evidence="4" id="KW-0862">Zinc</keyword>
<dbReference type="AlphaFoldDB" id="A0A381Y3Q1"/>
<evidence type="ECO:0000256" key="4">
    <source>
        <dbReference type="ARBA" id="ARBA00022833"/>
    </source>
</evidence>
<gene>
    <name evidence="5" type="ORF">METZ01_LOCUS124364</name>
</gene>
<sequence>MKPTILSCAVTGSFTTREHNPNLPVTPEEIANECFAAAQSGAAICHIHVREPETGTPSMNIEYYREVVQRIRASSTDLIINLTTGPGGRYVPSDEDPAQAAPTTTLVSPIVRTEHVVELKPEICSLDLNTMWFGGGAVINHPPAVKAMAERIYASGVKPELEVFDTGDIRLARDLIHDGSLKPPMLFQLVMGVSYGMDATPQSLAYARSMLPEGSEWAAFGASRHAYPMLAQAFLLGGHCRVGMEDTVYLSKGVKTPGNGALVEKAVQLIQTLGGQVATVNEARQILGLSLGN</sequence>
<reference evidence="5" key="1">
    <citation type="submission" date="2018-05" db="EMBL/GenBank/DDBJ databases">
        <authorList>
            <person name="Lanie J.A."/>
            <person name="Ng W.-L."/>
            <person name="Kazmierczak K.M."/>
            <person name="Andrzejewski T.M."/>
            <person name="Davidsen T.M."/>
            <person name="Wayne K.J."/>
            <person name="Tettelin H."/>
            <person name="Glass J.I."/>
            <person name="Rusch D."/>
            <person name="Podicherti R."/>
            <person name="Tsui H.-C.T."/>
            <person name="Winkler M.E."/>
        </authorList>
    </citation>
    <scope>NUCLEOTIDE SEQUENCE</scope>
</reference>
<evidence type="ECO:0000256" key="3">
    <source>
        <dbReference type="ARBA" id="ARBA00022723"/>
    </source>
</evidence>
<proteinExistence type="predicted"/>
<organism evidence="5">
    <name type="scientific">marine metagenome</name>
    <dbReference type="NCBI Taxonomy" id="408172"/>
    <lineage>
        <taxon>unclassified sequences</taxon>
        <taxon>metagenomes</taxon>
        <taxon>ecological metagenomes</taxon>
    </lineage>
</organism>
<dbReference type="PANTHER" id="PTHR37418:SF2">
    <property type="entry name" value="3-KETO-5-AMINOHEXANOATE CLEAVAGE ENZYME"/>
    <property type="match status" value="1"/>
</dbReference>